<dbReference type="AlphaFoldDB" id="A0A381X1H2"/>
<reference evidence="1" key="1">
    <citation type="submission" date="2018-05" db="EMBL/GenBank/DDBJ databases">
        <authorList>
            <person name="Lanie J.A."/>
            <person name="Ng W.-L."/>
            <person name="Kazmierczak K.M."/>
            <person name="Andrzejewski T.M."/>
            <person name="Davidsen T.M."/>
            <person name="Wayne K.J."/>
            <person name="Tettelin H."/>
            <person name="Glass J.I."/>
            <person name="Rusch D."/>
            <person name="Podicherti R."/>
            <person name="Tsui H.-C.T."/>
            <person name="Winkler M.E."/>
        </authorList>
    </citation>
    <scope>NUCLEOTIDE SEQUENCE</scope>
</reference>
<protein>
    <submittedName>
        <fullName evidence="1">Uncharacterized protein</fullName>
    </submittedName>
</protein>
<sequence length="145" mass="15615">MKTLNNITKIIVCGFSTFILGQEMEVDGILKVTGEIDVSNQRVVNVANPVEPKDAVNLDYLSAMEMTTSGSGLIVVKCPWYTESISSSESVNPGIGSCEPPSCPDGWTEVTTYNEVTGAGGGNAFNNSSWEKYFLGNSCRICEKE</sequence>
<evidence type="ECO:0000313" key="1">
    <source>
        <dbReference type="EMBL" id="SVA58341.1"/>
    </source>
</evidence>
<accession>A0A381X1H2</accession>
<proteinExistence type="predicted"/>
<organism evidence="1">
    <name type="scientific">marine metagenome</name>
    <dbReference type="NCBI Taxonomy" id="408172"/>
    <lineage>
        <taxon>unclassified sequences</taxon>
        <taxon>metagenomes</taxon>
        <taxon>ecological metagenomes</taxon>
    </lineage>
</organism>
<name>A0A381X1H2_9ZZZZ</name>
<gene>
    <name evidence="1" type="ORF">METZ01_LOCUS111195</name>
</gene>
<dbReference type="EMBL" id="UINC01013517">
    <property type="protein sequence ID" value="SVA58341.1"/>
    <property type="molecule type" value="Genomic_DNA"/>
</dbReference>